<comment type="caution">
    <text evidence="7">The sequence shown here is derived from an EMBL/GenBank/DDBJ whole genome shotgun (WGS) entry which is preliminary data.</text>
</comment>
<name>A0A5M6IQH1_9PROT</name>
<dbReference type="CDD" id="cd13553">
    <property type="entry name" value="PBP2_NrtA_CpmA_like"/>
    <property type="match status" value="1"/>
</dbReference>
<evidence type="ECO:0000256" key="1">
    <source>
        <dbReference type="ARBA" id="ARBA00004308"/>
    </source>
</evidence>
<dbReference type="PANTHER" id="PTHR30024">
    <property type="entry name" value="ALIPHATIC SULFONATES-BINDING PROTEIN-RELATED"/>
    <property type="match status" value="1"/>
</dbReference>
<dbReference type="RefSeq" id="WP_150042398.1">
    <property type="nucleotide sequence ID" value="NZ_OW485601.1"/>
</dbReference>
<dbReference type="Gene3D" id="3.40.190.10">
    <property type="entry name" value="Periplasmic binding protein-like II"/>
    <property type="match status" value="2"/>
</dbReference>
<evidence type="ECO:0000313" key="8">
    <source>
        <dbReference type="Proteomes" id="UP000325255"/>
    </source>
</evidence>
<gene>
    <name evidence="7" type="ORF">F1189_18765</name>
</gene>
<keyword evidence="3" id="KW-1003">Cell membrane</keyword>
<dbReference type="InterPro" id="IPR044527">
    <property type="entry name" value="NrtA/CpmA_ABC-bd_dom"/>
</dbReference>
<evidence type="ECO:0000313" key="7">
    <source>
        <dbReference type="EMBL" id="KAA5610526.1"/>
    </source>
</evidence>
<organism evidence="7 8">
    <name type="scientific">Rhodovastum atsumiense</name>
    <dbReference type="NCBI Taxonomy" id="504468"/>
    <lineage>
        <taxon>Bacteria</taxon>
        <taxon>Pseudomonadati</taxon>
        <taxon>Pseudomonadota</taxon>
        <taxon>Alphaproteobacteria</taxon>
        <taxon>Acetobacterales</taxon>
        <taxon>Acetobacteraceae</taxon>
        <taxon>Rhodovastum</taxon>
    </lineage>
</organism>
<keyword evidence="8" id="KW-1185">Reference proteome</keyword>
<protein>
    <submittedName>
        <fullName evidence="7">ABC transporter substrate-binding protein</fullName>
    </submittedName>
</protein>
<dbReference type="OrthoDB" id="570524at2"/>
<reference evidence="7 8" key="1">
    <citation type="submission" date="2019-09" db="EMBL/GenBank/DDBJ databases">
        <title>Genome sequence of Rhodovastum atsumiense, a diverse member of the Acetobacteraceae family of non-sulfur purple photosynthetic bacteria.</title>
        <authorList>
            <person name="Meyer T."/>
            <person name="Kyndt J."/>
        </authorList>
    </citation>
    <scope>NUCLEOTIDE SEQUENCE [LARGE SCALE GENOMIC DNA]</scope>
    <source>
        <strain evidence="7 8">DSM 21279</strain>
    </source>
</reference>
<accession>A0A5M6IQH1</accession>
<dbReference type="GO" id="GO:0012505">
    <property type="term" value="C:endomembrane system"/>
    <property type="evidence" value="ECO:0007669"/>
    <property type="project" value="UniProtKB-SubCell"/>
</dbReference>
<comment type="subcellular location">
    <subcellularLocation>
        <location evidence="1">Endomembrane system</location>
    </subcellularLocation>
</comment>
<keyword evidence="4" id="KW-0997">Cell inner membrane</keyword>
<keyword evidence="2" id="KW-0813">Transport</keyword>
<dbReference type="AlphaFoldDB" id="A0A5M6IQH1"/>
<sequence>MTAALRLGVLRLADSAPAVLAEAEGLFAAEGVEVALQVEPSWANVADKLAWGMLDAAIMLPPLALAMAAGLRGRRTGLIVPMGISRGGNSVVVARDVPAGADLAPWLRSRAQPPRFAVVHGFSTHNLLLRHWLAAGGIDPDRAVEIVVVPPDRVVGELAAGRIAGFCAGAPWGEVAAEQGVGQVLLGTSSIRPGHPEKCLALAEGLLRSRPGEVAALLRALLRAQRLCADPALAPELAALLAARLALPQAAVRLALPGGGATECIGFAGADAITVGEALWFLAEMRRWGWLEDGADDAAFAARVYRPDVLAELAVG</sequence>
<evidence type="ECO:0000256" key="3">
    <source>
        <dbReference type="ARBA" id="ARBA00022475"/>
    </source>
</evidence>
<evidence type="ECO:0000256" key="5">
    <source>
        <dbReference type="ARBA" id="ARBA00022729"/>
    </source>
</evidence>
<dbReference type="PANTHER" id="PTHR30024:SF7">
    <property type="entry name" value="NITRATE_NITRITE BINDING PROTEIN NRTA"/>
    <property type="match status" value="1"/>
</dbReference>
<keyword evidence="6" id="KW-0472">Membrane</keyword>
<dbReference type="SUPFAM" id="SSF53850">
    <property type="entry name" value="Periplasmic binding protein-like II"/>
    <property type="match status" value="1"/>
</dbReference>
<dbReference type="Pfam" id="PF13379">
    <property type="entry name" value="NMT1_2"/>
    <property type="match status" value="1"/>
</dbReference>
<keyword evidence="5" id="KW-0732">Signal</keyword>
<evidence type="ECO:0000256" key="4">
    <source>
        <dbReference type="ARBA" id="ARBA00022519"/>
    </source>
</evidence>
<evidence type="ECO:0000256" key="6">
    <source>
        <dbReference type="ARBA" id="ARBA00023136"/>
    </source>
</evidence>
<evidence type="ECO:0000256" key="2">
    <source>
        <dbReference type="ARBA" id="ARBA00022448"/>
    </source>
</evidence>
<dbReference type="EMBL" id="VWPK01000031">
    <property type="protein sequence ID" value="KAA5610526.1"/>
    <property type="molecule type" value="Genomic_DNA"/>
</dbReference>
<dbReference type="Proteomes" id="UP000325255">
    <property type="component" value="Unassembled WGS sequence"/>
</dbReference>
<proteinExistence type="predicted"/>